<proteinExistence type="inferred from homology"/>
<dbReference type="Pfam" id="PF00657">
    <property type="entry name" value="Lipase_GDSL"/>
    <property type="match status" value="1"/>
</dbReference>
<dbReference type="GO" id="GO:0016788">
    <property type="term" value="F:hydrolase activity, acting on ester bonds"/>
    <property type="evidence" value="ECO:0007669"/>
    <property type="project" value="InterPro"/>
</dbReference>
<dbReference type="InterPro" id="IPR001087">
    <property type="entry name" value="GDSL"/>
</dbReference>
<name>A0A7J6G188_CANSA</name>
<dbReference type="PANTHER" id="PTHR45642">
    <property type="entry name" value="GDSL ESTERASE/LIPASE EXL3"/>
    <property type="match status" value="1"/>
</dbReference>
<feature type="chain" id="PRO_5029886098" description="GDSL esterase/lipase" evidence="2">
    <location>
        <begin position="23"/>
        <end position="285"/>
    </location>
</feature>
<dbReference type="InterPro" id="IPR050592">
    <property type="entry name" value="GDSL_lipolytic_enzyme"/>
</dbReference>
<evidence type="ECO:0000313" key="3">
    <source>
        <dbReference type="EMBL" id="KAF4376763.1"/>
    </source>
</evidence>
<evidence type="ECO:0000313" key="4">
    <source>
        <dbReference type="Proteomes" id="UP000525078"/>
    </source>
</evidence>
<keyword evidence="2" id="KW-0732">Signal</keyword>
<evidence type="ECO:0000256" key="1">
    <source>
        <dbReference type="ARBA" id="ARBA00008668"/>
    </source>
</evidence>
<dbReference type="InterPro" id="IPR036514">
    <property type="entry name" value="SGNH_hydro_sf"/>
</dbReference>
<protein>
    <recommendedName>
        <fullName evidence="5">GDSL esterase/lipase</fullName>
    </recommendedName>
</protein>
<organism evidence="3 4">
    <name type="scientific">Cannabis sativa</name>
    <name type="common">Hemp</name>
    <name type="synonym">Marijuana</name>
    <dbReference type="NCBI Taxonomy" id="3483"/>
    <lineage>
        <taxon>Eukaryota</taxon>
        <taxon>Viridiplantae</taxon>
        <taxon>Streptophyta</taxon>
        <taxon>Embryophyta</taxon>
        <taxon>Tracheophyta</taxon>
        <taxon>Spermatophyta</taxon>
        <taxon>Magnoliopsida</taxon>
        <taxon>eudicotyledons</taxon>
        <taxon>Gunneridae</taxon>
        <taxon>Pentapetalae</taxon>
        <taxon>rosids</taxon>
        <taxon>fabids</taxon>
        <taxon>Rosales</taxon>
        <taxon>Cannabaceae</taxon>
        <taxon>Cannabis</taxon>
    </lineage>
</organism>
<dbReference type="EMBL" id="JAATIP010000084">
    <property type="protein sequence ID" value="KAF4376763.1"/>
    <property type="molecule type" value="Genomic_DNA"/>
</dbReference>
<feature type="signal peptide" evidence="2">
    <location>
        <begin position="1"/>
        <end position="22"/>
    </location>
</feature>
<gene>
    <name evidence="3" type="ORF">F8388_025634</name>
</gene>
<dbReference type="Gene3D" id="3.40.50.1110">
    <property type="entry name" value="SGNH hydrolase"/>
    <property type="match status" value="2"/>
</dbReference>
<dbReference type="PANTHER" id="PTHR45642:SF35">
    <property type="entry name" value="GDSL ESTERASE_LIPASE APG"/>
    <property type="match status" value="1"/>
</dbReference>
<comment type="caution">
    <text evidence="3">The sequence shown here is derived from an EMBL/GenBank/DDBJ whole genome shotgun (WGS) entry which is preliminary data.</text>
</comment>
<dbReference type="Proteomes" id="UP000525078">
    <property type="component" value="Unassembled WGS sequence"/>
</dbReference>
<evidence type="ECO:0008006" key="5">
    <source>
        <dbReference type="Google" id="ProtNLM"/>
    </source>
</evidence>
<evidence type="ECO:0000256" key="2">
    <source>
        <dbReference type="SAM" id="SignalP"/>
    </source>
</evidence>
<dbReference type="AlphaFoldDB" id="A0A7J6G188"/>
<comment type="similarity">
    <text evidence="1">Belongs to the 'GDSL' lipolytic enzyme family.</text>
</comment>
<accession>A0A7J6G188</accession>
<sequence length="285" mass="31316">MDLKSIMTILVILVILVKNSTQQRVPAVFLFGDSTMDVGNNNNLPTLVKSNFLPYGRDFNHTPTGRFSNGKLAIDFLVKDQLLFETYQVAYLSNEAKIGSNILSGANFASAGSGYSDTTANLYFAVSLSKQLEYFEEYQARIVGMVGEANASSILSNSIYVISSGTSDFVQNYYISPVLQLTYPNIQQFFNVLLTKFIFDGIELYHGVVCQGQSPYLGFFETRKGCCGSGLLETSLLCNELSIGTCSNASDYVFWDAFHPSQTANTFLAQNMIQAGISLLYPSSS</sequence>
<reference evidence="3 4" key="1">
    <citation type="journal article" date="2020" name="bioRxiv">
        <title>Sequence and annotation of 42 cannabis genomes reveals extensive copy number variation in cannabinoid synthesis and pathogen resistance genes.</title>
        <authorList>
            <person name="Mckernan K.J."/>
            <person name="Helbert Y."/>
            <person name="Kane L.T."/>
            <person name="Ebling H."/>
            <person name="Zhang L."/>
            <person name="Liu B."/>
            <person name="Eaton Z."/>
            <person name="Mclaughlin S."/>
            <person name="Kingan S."/>
            <person name="Baybayan P."/>
            <person name="Concepcion G."/>
            <person name="Jordan M."/>
            <person name="Riva A."/>
            <person name="Barbazuk W."/>
            <person name="Harkins T."/>
        </authorList>
    </citation>
    <scope>NUCLEOTIDE SEQUENCE [LARGE SCALE GENOMIC DNA]</scope>
    <source>
        <strain evidence="4">cv. Jamaican Lion 4</strain>
        <tissue evidence="3">Leaf</tissue>
    </source>
</reference>